<dbReference type="Pfam" id="PF15541">
    <property type="entry name" value="Ntox4"/>
    <property type="match status" value="1"/>
</dbReference>
<evidence type="ECO:0000313" key="3">
    <source>
        <dbReference type="EMBL" id="GIJ70395.1"/>
    </source>
</evidence>
<evidence type="ECO:0000256" key="1">
    <source>
        <dbReference type="SAM" id="MobiDB-lite"/>
    </source>
</evidence>
<name>A0A8J3ZXN8_9ACTN</name>
<gene>
    <name evidence="3" type="ORF">Voc01_053120</name>
</gene>
<dbReference type="RefSeq" id="WP_203930295.1">
    <property type="nucleotide sequence ID" value="NZ_BOPH01000079.1"/>
</dbReference>
<evidence type="ECO:0000313" key="4">
    <source>
        <dbReference type="Proteomes" id="UP000635606"/>
    </source>
</evidence>
<dbReference type="EMBL" id="BOPH01000079">
    <property type="protein sequence ID" value="GIJ70395.1"/>
    <property type="molecule type" value="Genomic_DNA"/>
</dbReference>
<proteinExistence type="predicted"/>
<dbReference type="AlphaFoldDB" id="A0A8J3ZXN8"/>
<keyword evidence="4" id="KW-1185">Reference proteome</keyword>
<evidence type="ECO:0000259" key="2">
    <source>
        <dbReference type="Pfam" id="PF15541"/>
    </source>
</evidence>
<accession>A0A8J3ZXN8</accession>
<feature type="domain" description="Bacterial toxin 4" evidence="2">
    <location>
        <begin position="327"/>
        <end position="388"/>
    </location>
</feature>
<dbReference type="InterPro" id="IPR029102">
    <property type="entry name" value="Ntox4"/>
</dbReference>
<dbReference type="Proteomes" id="UP000635606">
    <property type="component" value="Unassembled WGS sequence"/>
</dbReference>
<organism evidence="3 4">
    <name type="scientific">Virgisporangium ochraceum</name>
    <dbReference type="NCBI Taxonomy" id="65505"/>
    <lineage>
        <taxon>Bacteria</taxon>
        <taxon>Bacillati</taxon>
        <taxon>Actinomycetota</taxon>
        <taxon>Actinomycetes</taxon>
        <taxon>Micromonosporales</taxon>
        <taxon>Micromonosporaceae</taxon>
        <taxon>Virgisporangium</taxon>
    </lineage>
</organism>
<protein>
    <recommendedName>
        <fullName evidence="2">Bacterial toxin 4 domain-containing protein</fullName>
    </recommendedName>
</protein>
<reference evidence="3" key="1">
    <citation type="submission" date="2021-01" db="EMBL/GenBank/DDBJ databases">
        <title>Whole genome shotgun sequence of Virgisporangium ochraceum NBRC 16418.</title>
        <authorList>
            <person name="Komaki H."/>
            <person name="Tamura T."/>
        </authorList>
    </citation>
    <scope>NUCLEOTIDE SEQUENCE</scope>
    <source>
        <strain evidence="3">NBRC 16418</strain>
    </source>
</reference>
<comment type="caution">
    <text evidence="3">The sequence shown here is derived from an EMBL/GenBank/DDBJ whole genome shotgun (WGS) entry which is preliminary data.</text>
</comment>
<sequence length="464" mass="49804">MSAAPVPVTLPPGLAQPLSWVGLPWPAADQTRLSRSAQAWLGFARSVRLRRDGADAAAGHVVKVNDGRMIEAHDASWTAARGPTANLARTVAAAEHAAVALQGLSSAVTELKRAYVRSLQQLVSTANAAGLLVPDGRGGVAVAAGGAGLVTATRAAMVEARDRTIATTTTTLNPLLERSREALILARGPGGTLARPGLSRPTPLYPYRPDQGAGPRPVPRSLRELKEILDQRVEQNVRDRNRQCPARGDLGLPDYPFVSGRGTDPRTMPWRSTVWDIHRGQSIDGSSTTTVNGIVSPWPSGLKRVNYQDWMLDLRDGIDLPLPGSSEAYHASHLWGPMLGTEVAAGIGWAPSDINLGVQKEIETNLRTMGRGLWDEGGYLMVRARATMFGAGDWPDGPLGEGRHFVRSVDYYAIPCRPDGTMGPTRHFGYELTPPTGTVAADTFRAGRFVRLDGVQPPMLNRLP</sequence>
<feature type="region of interest" description="Disordered" evidence="1">
    <location>
        <begin position="193"/>
        <end position="218"/>
    </location>
</feature>